<dbReference type="EMBL" id="QGDC01000005">
    <property type="protein sequence ID" value="RCH54962.1"/>
    <property type="molecule type" value="Genomic_DNA"/>
</dbReference>
<feature type="domain" description="RagB/SusD" evidence="6">
    <location>
        <begin position="332"/>
        <end position="476"/>
    </location>
</feature>
<organism evidence="8 9">
    <name type="scientific">Mucilaginibacter hurinus</name>
    <dbReference type="NCBI Taxonomy" id="2201324"/>
    <lineage>
        <taxon>Bacteria</taxon>
        <taxon>Pseudomonadati</taxon>
        <taxon>Bacteroidota</taxon>
        <taxon>Sphingobacteriia</taxon>
        <taxon>Sphingobacteriales</taxon>
        <taxon>Sphingobacteriaceae</taxon>
        <taxon>Mucilaginibacter</taxon>
    </lineage>
</organism>
<dbReference type="OrthoDB" id="630434at2"/>
<dbReference type="RefSeq" id="WP_114005288.1">
    <property type="nucleotide sequence ID" value="NZ_QGDC01000005.1"/>
</dbReference>
<evidence type="ECO:0000313" key="8">
    <source>
        <dbReference type="EMBL" id="RCH54962.1"/>
    </source>
</evidence>
<accession>A0A367GN93</accession>
<dbReference type="Gene3D" id="2.20.20.130">
    <property type="match status" value="1"/>
</dbReference>
<protein>
    <submittedName>
        <fullName evidence="8">RagB/SusD family nutrient uptake outer membrane protein</fullName>
    </submittedName>
</protein>
<evidence type="ECO:0000256" key="4">
    <source>
        <dbReference type="ARBA" id="ARBA00023136"/>
    </source>
</evidence>
<keyword evidence="9" id="KW-1185">Reference proteome</keyword>
<keyword evidence="3" id="KW-0732">Signal</keyword>
<comment type="caution">
    <text evidence="8">The sequence shown here is derived from an EMBL/GenBank/DDBJ whole genome shotgun (WGS) entry which is preliminary data.</text>
</comment>
<evidence type="ECO:0000256" key="3">
    <source>
        <dbReference type="ARBA" id="ARBA00022729"/>
    </source>
</evidence>
<dbReference type="AlphaFoldDB" id="A0A367GN93"/>
<evidence type="ECO:0000259" key="6">
    <source>
        <dbReference type="Pfam" id="PF07980"/>
    </source>
</evidence>
<dbReference type="Pfam" id="PF14322">
    <property type="entry name" value="SusD-like_3"/>
    <property type="match status" value="1"/>
</dbReference>
<dbReference type="InterPro" id="IPR012944">
    <property type="entry name" value="SusD_RagB_dom"/>
</dbReference>
<sequence>MKKIYLYTSLILLLAAGGCKKELTQNPYDGVPTDQAFNTPADFTNAIRGAYVALRGASYYGGQDNGAMVSTPDVLSDNLVLNQAGRKSQLKFYVYNYVGNDTWELWGNAYNAISRVNLLLQNLSKLPDGEFKDNVHGEALAIRALAHFDLLRVYAKSYTSANDNDLGVPFVTSVDPTLLPARTPLKQAYSLVVTDFEDAIELLAQDNDVGRIHKAAAEGLLSRVYLYMGEWQKSADAATAAIADVPAANDLASPDEFDDIWVDATEKDVLFKIKNLDADITPVGVGYKQSTSQGVIPEYSVDFAFYQLFTDNDVRKNAYIGETEYNGIDYLYVKKYSGKRTGDADVVDIKVIRMGEVYLNRAEAYYNLNNEAGALEDLNTLRSSRYTGFVDGAETGTALGEAIQQQRRLELAFEGSRFFDLKRLNKAIERSDFGDRADGSGIPASVKTLPANDLYFLLPIPQAEINVNPNMKQNPY</sequence>
<dbReference type="PROSITE" id="PS51257">
    <property type="entry name" value="PROKAR_LIPOPROTEIN"/>
    <property type="match status" value="1"/>
</dbReference>
<evidence type="ECO:0000313" key="9">
    <source>
        <dbReference type="Proteomes" id="UP000253209"/>
    </source>
</evidence>
<dbReference type="SUPFAM" id="SSF48452">
    <property type="entry name" value="TPR-like"/>
    <property type="match status" value="1"/>
</dbReference>
<dbReference type="InterPro" id="IPR011990">
    <property type="entry name" value="TPR-like_helical_dom_sf"/>
</dbReference>
<dbReference type="GO" id="GO:0009279">
    <property type="term" value="C:cell outer membrane"/>
    <property type="evidence" value="ECO:0007669"/>
    <property type="project" value="UniProtKB-SubCell"/>
</dbReference>
<evidence type="ECO:0000256" key="1">
    <source>
        <dbReference type="ARBA" id="ARBA00004442"/>
    </source>
</evidence>
<evidence type="ECO:0000259" key="7">
    <source>
        <dbReference type="Pfam" id="PF14322"/>
    </source>
</evidence>
<dbReference type="InterPro" id="IPR033985">
    <property type="entry name" value="SusD-like_N"/>
</dbReference>
<gene>
    <name evidence="8" type="ORF">DJ568_10840</name>
</gene>
<feature type="domain" description="SusD-like N-terminal" evidence="7">
    <location>
        <begin position="70"/>
        <end position="226"/>
    </location>
</feature>
<keyword evidence="4" id="KW-0472">Membrane</keyword>
<evidence type="ECO:0000256" key="2">
    <source>
        <dbReference type="ARBA" id="ARBA00006275"/>
    </source>
</evidence>
<comment type="similarity">
    <text evidence="2">Belongs to the SusD family.</text>
</comment>
<keyword evidence="5" id="KW-0998">Cell outer membrane</keyword>
<name>A0A367GN93_9SPHI</name>
<dbReference type="Gene3D" id="1.25.40.900">
    <property type="match status" value="1"/>
</dbReference>
<dbReference type="CDD" id="cd08977">
    <property type="entry name" value="SusD"/>
    <property type="match status" value="1"/>
</dbReference>
<evidence type="ECO:0000256" key="5">
    <source>
        <dbReference type="ARBA" id="ARBA00023237"/>
    </source>
</evidence>
<dbReference type="Gene3D" id="1.25.40.390">
    <property type="match status" value="1"/>
</dbReference>
<dbReference type="Proteomes" id="UP000253209">
    <property type="component" value="Unassembled WGS sequence"/>
</dbReference>
<reference evidence="8 9" key="1">
    <citation type="submission" date="2018-05" db="EMBL/GenBank/DDBJ databases">
        <title>Mucilaginibacter hurinus sp. nov., isolated from briquette warehouse soil.</title>
        <authorList>
            <person name="Choi L."/>
        </authorList>
    </citation>
    <scope>NUCLEOTIDE SEQUENCE [LARGE SCALE GENOMIC DNA]</scope>
    <source>
        <strain evidence="8 9">ZR32</strain>
    </source>
</reference>
<dbReference type="Pfam" id="PF07980">
    <property type="entry name" value="SusD_RagB"/>
    <property type="match status" value="1"/>
</dbReference>
<proteinExistence type="inferred from homology"/>
<comment type="subcellular location">
    <subcellularLocation>
        <location evidence="1">Cell outer membrane</location>
    </subcellularLocation>
</comment>